<feature type="compositionally biased region" description="Basic residues" evidence="6">
    <location>
        <begin position="1522"/>
        <end position="1532"/>
    </location>
</feature>
<feature type="compositionally biased region" description="Basic and acidic residues" evidence="6">
    <location>
        <begin position="678"/>
        <end position="689"/>
    </location>
</feature>
<feature type="compositionally biased region" description="Polar residues" evidence="6">
    <location>
        <begin position="391"/>
        <end position="401"/>
    </location>
</feature>
<feature type="compositionally biased region" description="Acidic residues" evidence="6">
    <location>
        <begin position="865"/>
        <end position="874"/>
    </location>
</feature>
<feature type="compositionally biased region" description="Acidic residues" evidence="6">
    <location>
        <begin position="1285"/>
        <end position="1303"/>
    </location>
</feature>
<dbReference type="PANTHER" id="PTHR15491:SF9">
    <property type="entry name" value="CIP1-INTERACTING ZINC FINGER PROTEIN"/>
    <property type="match status" value="1"/>
</dbReference>
<feature type="compositionally biased region" description="Basic and acidic residues" evidence="6">
    <location>
        <begin position="899"/>
        <end position="909"/>
    </location>
</feature>
<feature type="compositionally biased region" description="Basic and acidic residues" evidence="6">
    <location>
        <begin position="775"/>
        <end position="786"/>
    </location>
</feature>
<protein>
    <recommendedName>
        <fullName evidence="7">Matrin-type domain-containing protein</fullName>
    </recommendedName>
</protein>
<feature type="compositionally biased region" description="Acidic residues" evidence="6">
    <location>
        <begin position="1062"/>
        <end position="1082"/>
    </location>
</feature>
<feature type="compositionally biased region" description="Low complexity" evidence="6">
    <location>
        <begin position="209"/>
        <end position="224"/>
    </location>
</feature>
<keyword evidence="5" id="KW-0539">Nucleus</keyword>
<dbReference type="PANTHER" id="PTHR15491">
    <property type="match status" value="1"/>
</dbReference>
<comment type="subcellular location">
    <subcellularLocation>
        <location evidence="1">Nucleus</location>
    </subcellularLocation>
</comment>
<evidence type="ECO:0000313" key="8">
    <source>
        <dbReference type="Ensembl" id="ENSSORP00005039604.1"/>
    </source>
</evidence>
<evidence type="ECO:0000256" key="4">
    <source>
        <dbReference type="ARBA" id="ARBA00022833"/>
    </source>
</evidence>
<reference evidence="8" key="1">
    <citation type="submission" date="2019-06" db="EMBL/GenBank/DDBJ databases">
        <authorList>
            <consortium name="Wellcome Sanger Institute Data Sharing"/>
        </authorList>
    </citation>
    <scope>NUCLEOTIDE SEQUENCE [LARGE SCALE GENOMIC DNA]</scope>
</reference>
<evidence type="ECO:0000256" key="6">
    <source>
        <dbReference type="SAM" id="MobiDB-lite"/>
    </source>
</evidence>
<feature type="compositionally biased region" description="Basic and acidic residues" evidence="6">
    <location>
        <begin position="402"/>
        <end position="432"/>
    </location>
</feature>
<sequence length="1635" mass="181390">MEDPEQSESAASIDVTITPENEDDARGGAGSAGDVPLMSEVCGENASVSSPDSSALVVKPEEDADKLPQINEQVFKVLTAAVRQHRLTKGSSSHTGETSTIQSMKEVLTPKLLPLVPPGNGSQPTSRSSPLVSAASSPRDNVADPSGINKSSLEVLQHRMVKGSSSDSTEKEDQVSEEADLSADYVSSDYFNMEDFVTVDEVCDDGGDTSPQPHHSPESSSKQSSETKREGDKERQGSSSSSDTRRSSPRSSKDSKRSASSSSSSSSRSTKEHFKSPSSSRSTSGSPKKNKRSSASSKSPSKTSSCKASASASSPSMSSDSAALNTRTHSASSAHKKEKMTTAASIGAHPVNAKAESVVAKSNHKVSAESTAAKTVESEAKTDAPSEMQEQRVQWTNQAQKDSTRVELNEETVQDLRGRKVGNDEDALKDAEKEDDEVDSYQILDSLDEQTDEQLDNEAQGGLHEGQTLNEEAFQILDSVDDEGKTEEGGEMEMDESFQVLDSVTEDHSTAEQEESYFVKESEDKQLPEKDSTPVNDKSTNQDAVDGAQKMNPDDADTKNGEGSTRDGSRRNRKQDTLSESNKSTKEVENPQKEVIKDTEIEPVSDITEQETFEILDSIDDQTATVSQDTEVNPVTRSKRYGSRRKRKEEALPEESHKMSKEVENPDEEDSKGAFQELHSESTEQETFKILDSIEEQTAQQNDVQKPETCSDQKEHVKPTEGGEKEDYQVIDSVEDQPTVIETKLETERKEKQMKTTPRKDDRTTRRSVPSTRAFRSEETEKSSAKKHERMVKRHETPAKKETSAGVSGKEEEIKEVTEEMEYKIVDSVEDEPAQDTITERSGRRRSTRGRKEEIPEASKKSDRDEDTFEILDSVEDKTASDEPSITTRSAREKRPRAAKRDTTSDRAKMSQMEDMPTKRMRTPARESQERKMEKASKTDDKDGTPTDSDKEVTEEETTYQILDSLEDEEVERDPPVIEVKAKRGRPKKQVKATKKGGKTQKSKQVEEEAAYRILDSLEEEKVDSMSSTNQTEQKQIKTLPNDEDQLVKSVTPVTGSPKKEEEEEEDPVYEIVDSLEDDQSQEEMAILEEKTHNKDESPSKGEALPAQGDFPTCSSTESEMVDVQEKSQTVDVLEEVKDGTGVGEESKTKESSPKIDEDKEDTQSQSDVPTLEYKTEQKKDNTAALSTLTSTGEVREEQEEGDPDNTTKEEELRTRQVTGKDKHLSREPVDRRTKEREDRRSREKEEDTSRSSGRGATRRTKERGRDEEEKVKVDAKELVTVDEVGADEAGAEAEQEGQEWEGEMQTLVTLDEIVEEEEEEEEAQAEPSALETHLPTQDEESTDSLNPETLVTLDEAGDDDEEETTKASEELQAEQSSTRVKHKSEETEETVNFVTVDEVGEGEDEEKEEATPRRRGRGRKRSRQAPVRKSTRGKRVCVKDVKEEEEKGGADTEAPPPGSSDPPLSSDKVVSTWVQSDVLKADAEERSRDDVHADSAGQEQEEVLDRGVEEGPEEVETWGGAHRKVDSKRRRDQLGPGPGPEVKRSRSQSPCVSSDFKLPPFTPNTPLGAEFVVPKSGFYCNLCCLFYQRESTAKEEHCSSHRHYSNLQKYYQKLQQKQLGGSTGTEGATVSDLD</sequence>
<feature type="compositionally biased region" description="Polar residues" evidence="6">
    <location>
        <begin position="324"/>
        <end position="333"/>
    </location>
</feature>
<feature type="domain" description="Matrin-type" evidence="7">
    <location>
        <begin position="1579"/>
        <end position="1610"/>
    </location>
</feature>
<feature type="compositionally biased region" description="Basic and acidic residues" evidence="6">
    <location>
        <begin position="1438"/>
        <end position="1451"/>
    </location>
</feature>
<feature type="compositionally biased region" description="Basic and acidic residues" evidence="6">
    <location>
        <begin position="924"/>
        <end position="952"/>
    </location>
</feature>
<evidence type="ECO:0000256" key="1">
    <source>
        <dbReference type="ARBA" id="ARBA00004123"/>
    </source>
</evidence>
<reference evidence="8" key="2">
    <citation type="submission" date="2025-05" db="UniProtKB">
        <authorList>
            <consortium name="Ensembl"/>
        </authorList>
    </citation>
    <scope>IDENTIFICATION</scope>
</reference>
<feature type="compositionally biased region" description="Basic and acidic residues" evidence="6">
    <location>
        <begin position="794"/>
        <end position="827"/>
    </location>
</feature>
<feature type="compositionally biased region" description="Basic and acidic residues" evidence="6">
    <location>
        <begin position="1206"/>
        <end position="1250"/>
    </location>
</feature>
<evidence type="ECO:0000256" key="3">
    <source>
        <dbReference type="ARBA" id="ARBA00022771"/>
    </source>
</evidence>
<feature type="compositionally biased region" description="Polar residues" evidence="6">
    <location>
        <begin position="621"/>
        <end position="636"/>
    </location>
</feature>
<feature type="compositionally biased region" description="Basic and acidic residues" evidence="6">
    <location>
        <begin position="973"/>
        <end position="982"/>
    </location>
</feature>
<feature type="compositionally biased region" description="Basic and acidic residues" evidence="6">
    <location>
        <begin position="850"/>
        <end position="864"/>
    </location>
</feature>
<feature type="compositionally biased region" description="Polar residues" evidence="6">
    <location>
        <begin position="1184"/>
        <end position="1193"/>
    </location>
</feature>
<feature type="compositionally biased region" description="Basic residues" evidence="6">
    <location>
        <begin position="1414"/>
        <end position="1424"/>
    </location>
</feature>
<dbReference type="InterPro" id="IPR026811">
    <property type="entry name" value="CIZ1"/>
</dbReference>
<feature type="compositionally biased region" description="Basic and acidic residues" evidence="6">
    <location>
        <begin position="1264"/>
        <end position="1280"/>
    </location>
</feature>
<feature type="compositionally biased region" description="Basic residues" evidence="6">
    <location>
        <begin position="637"/>
        <end position="647"/>
    </location>
</feature>
<feature type="compositionally biased region" description="Low complexity" evidence="6">
    <location>
        <begin position="276"/>
        <end position="323"/>
    </location>
</feature>
<feature type="compositionally biased region" description="Basic residues" evidence="6">
    <location>
        <begin position="983"/>
        <end position="1002"/>
    </location>
</feature>
<feature type="compositionally biased region" description="Polar residues" evidence="6">
    <location>
        <begin position="533"/>
        <end position="543"/>
    </location>
</feature>
<evidence type="ECO:0000256" key="5">
    <source>
        <dbReference type="ARBA" id="ARBA00023242"/>
    </source>
</evidence>
<feature type="compositionally biased region" description="Polar residues" evidence="6">
    <location>
        <begin position="89"/>
        <end position="103"/>
    </location>
</feature>
<dbReference type="Ensembl" id="ENSSORT00005040617.1">
    <property type="protein sequence ID" value="ENSSORP00005039606.1"/>
    <property type="gene ID" value="ENSSORG00005018463.1"/>
</dbReference>
<evidence type="ECO:0000256" key="2">
    <source>
        <dbReference type="ARBA" id="ARBA00022723"/>
    </source>
</evidence>
<feature type="compositionally biased region" description="Basic and acidic residues" evidence="6">
    <location>
        <begin position="505"/>
        <end position="532"/>
    </location>
</feature>
<feature type="region of interest" description="Disordered" evidence="6">
    <location>
        <begin position="86"/>
        <end position="1565"/>
    </location>
</feature>
<dbReference type="Ensembl" id="ENSSORT00005040615.1">
    <property type="protein sequence ID" value="ENSSORP00005039604.1"/>
    <property type="gene ID" value="ENSSORG00005018463.1"/>
</dbReference>
<feature type="compositionally biased region" description="Basic and acidic residues" evidence="6">
    <location>
        <begin position="1480"/>
        <end position="1494"/>
    </location>
</feature>
<feature type="compositionally biased region" description="Basic and acidic residues" evidence="6">
    <location>
        <begin position="1088"/>
        <end position="1100"/>
    </location>
</feature>
<dbReference type="PROSITE" id="PS50171">
    <property type="entry name" value="ZF_MATRIN"/>
    <property type="match status" value="1"/>
</dbReference>
<feature type="compositionally biased region" description="Polar residues" evidence="6">
    <location>
        <begin position="1025"/>
        <end position="1039"/>
    </location>
</feature>
<feature type="compositionally biased region" description="Acidic residues" evidence="6">
    <location>
        <begin position="446"/>
        <end position="456"/>
    </location>
</feature>
<feature type="compositionally biased region" description="Acidic residues" evidence="6">
    <location>
        <begin position="1399"/>
        <end position="1409"/>
    </location>
</feature>
<dbReference type="GO" id="GO:0005634">
    <property type="term" value="C:nucleus"/>
    <property type="evidence" value="ECO:0007669"/>
    <property type="project" value="UniProtKB-SubCell"/>
</dbReference>
<name>A0A673BE99_9TELE</name>
<feature type="region of interest" description="Disordered" evidence="6">
    <location>
        <begin position="1"/>
        <end position="37"/>
    </location>
</feature>
<keyword evidence="9" id="KW-1185">Reference proteome</keyword>
<keyword evidence="4" id="KW-0862">Zinc</keyword>
<feature type="compositionally biased region" description="Basic and acidic residues" evidence="6">
    <location>
        <begin position="648"/>
        <end position="664"/>
    </location>
</feature>
<keyword evidence="3" id="KW-0863">Zinc-finger</keyword>
<feature type="compositionally biased region" description="Low complexity" evidence="6">
    <location>
        <begin position="126"/>
        <end position="139"/>
    </location>
</feature>
<feature type="compositionally biased region" description="Basic and acidic residues" evidence="6">
    <location>
        <begin position="552"/>
        <end position="600"/>
    </location>
</feature>
<feature type="compositionally biased region" description="Basic and acidic residues" evidence="6">
    <location>
        <begin position="705"/>
        <end position="728"/>
    </location>
</feature>
<feature type="compositionally biased region" description="Low complexity" evidence="6">
    <location>
        <begin position="258"/>
        <end position="268"/>
    </location>
</feature>
<dbReference type="GO" id="GO:0008270">
    <property type="term" value="F:zinc ion binding"/>
    <property type="evidence" value="ECO:0007669"/>
    <property type="project" value="UniProtKB-KW"/>
</dbReference>
<evidence type="ECO:0000259" key="7">
    <source>
        <dbReference type="PROSITE" id="PS50171"/>
    </source>
</evidence>
<organism evidence="8 9">
    <name type="scientific">Sphaeramia orbicularis</name>
    <name type="common">orbiculate cardinalfish</name>
    <dbReference type="NCBI Taxonomy" id="375764"/>
    <lineage>
        <taxon>Eukaryota</taxon>
        <taxon>Metazoa</taxon>
        <taxon>Chordata</taxon>
        <taxon>Craniata</taxon>
        <taxon>Vertebrata</taxon>
        <taxon>Euteleostomi</taxon>
        <taxon>Actinopterygii</taxon>
        <taxon>Neopterygii</taxon>
        <taxon>Teleostei</taxon>
        <taxon>Neoteleostei</taxon>
        <taxon>Acanthomorphata</taxon>
        <taxon>Gobiaria</taxon>
        <taxon>Kurtiformes</taxon>
        <taxon>Apogonoidei</taxon>
        <taxon>Apogonidae</taxon>
        <taxon>Apogoninae</taxon>
        <taxon>Sphaeramia</taxon>
    </lineage>
</organism>
<feature type="compositionally biased region" description="Acidic residues" evidence="6">
    <location>
        <begin position="197"/>
        <end position="207"/>
    </location>
</feature>
<feature type="compositionally biased region" description="Acidic residues" evidence="6">
    <location>
        <begin position="608"/>
        <end position="620"/>
    </location>
</feature>
<proteinExistence type="predicted"/>
<feature type="compositionally biased region" description="Basic and acidic residues" evidence="6">
    <location>
        <begin position="1135"/>
        <end position="1158"/>
    </location>
</feature>
<dbReference type="InterPro" id="IPR000690">
    <property type="entry name" value="Matrin/U1-C_Znf_C2H2"/>
</dbReference>
<feature type="compositionally biased region" description="Basic and acidic residues" evidence="6">
    <location>
        <begin position="743"/>
        <end position="765"/>
    </location>
</feature>
<feature type="compositionally biased region" description="Basic and acidic residues" evidence="6">
    <location>
        <begin position="243"/>
        <end position="257"/>
    </location>
</feature>
<feature type="compositionally biased region" description="Acidic residues" evidence="6">
    <location>
        <begin position="1313"/>
        <end position="1325"/>
    </location>
</feature>
<keyword evidence="2" id="KW-0479">Metal-binding</keyword>
<feature type="compositionally biased region" description="Basic and acidic residues" evidence="6">
    <location>
        <begin position="225"/>
        <end position="236"/>
    </location>
</feature>
<dbReference type="Proteomes" id="UP000472271">
    <property type="component" value="Chromosome 18"/>
</dbReference>
<evidence type="ECO:0000313" key="9">
    <source>
        <dbReference type="Proteomes" id="UP000472271"/>
    </source>
</evidence>
<dbReference type="GO" id="GO:0003676">
    <property type="term" value="F:nucleic acid binding"/>
    <property type="evidence" value="ECO:0007669"/>
    <property type="project" value="InterPro"/>
</dbReference>
<accession>A0A673BE99</accession>